<reference evidence="3" key="1">
    <citation type="journal article" date="2019" name="Int. J. Syst. Evol. Microbiol.">
        <title>The Global Catalogue of Microorganisms (GCM) 10K type strain sequencing project: providing services to taxonomists for standard genome sequencing and annotation.</title>
        <authorList>
            <consortium name="The Broad Institute Genomics Platform"/>
            <consortium name="The Broad Institute Genome Sequencing Center for Infectious Disease"/>
            <person name="Wu L."/>
            <person name="Ma J."/>
        </authorList>
    </citation>
    <scope>NUCLEOTIDE SEQUENCE [LARGE SCALE GENOMIC DNA]</scope>
    <source>
        <strain evidence="3">CGMCC 4.7152</strain>
    </source>
</reference>
<dbReference type="RefSeq" id="WP_380116121.1">
    <property type="nucleotide sequence ID" value="NZ_JBHSIU010000018.1"/>
</dbReference>
<dbReference type="Pfam" id="PF06197">
    <property type="entry name" value="DUF998"/>
    <property type="match status" value="1"/>
</dbReference>
<name>A0ABV9VW64_9ACTN</name>
<feature type="transmembrane region" description="Helical" evidence="1">
    <location>
        <begin position="142"/>
        <end position="162"/>
    </location>
</feature>
<dbReference type="InterPro" id="IPR009339">
    <property type="entry name" value="DUF998"/>
</dbReference>
<feature type="transmembrane region" description="Helical" evidence="1">
    <location>
        <begin position="74"/>
        <end position="92"/>
    </location>
</feature>
<evidence type="ECO:0000313" key="3">
    <source>
        <dbReference type="Proteomes" id="UP001595912"/>
    </source>
</evidence>
<gene>
    <name evidence="2" type="ORF">ACFPIJ_17550</name>
</gene>
<keyword evidence="3" id="KW-1185">Reference proteome</keyword>
<feature type="transmembrane region" description="Helical" evidence="1">
    <location>
        <begin position="42"/>
        <end position="62"/>
    </location>
</feature>
<feature type="transmembrane region" description="Helical" evidence="1">
    <location>
        <begin position="112"/>
        <end position="130"/>
    </location>
</feature>
<keyword evidence="1" id="KW-1133">Transmembrane helix</keyword>
<organism evidence="2 3">
    <name type="scientific">Dactylosporangium cerinum</name>
    <dbReference type="NCBI Taxonomy" id="1434730"/>
    <lineage>
        <taxon>Bacteria</taxon>
        <taxon>Bacillati</taxon>
        <taxon>Actinomycetota</taxon>
        <taxon>Actinomycetes</taxon>
        <taxon>Micromonosporales</taxon>
        <taxon>Micromonosporaceae</taxon>
        <taxon>Dactylosporangium</taxon>
    </lineage>
</organism>
<sequence>MTIRTRLAGALLVAALAAILTQDALREDLSPIRHFISHLSLGRWGLINCATLTAAGLGVFLLRAHLRRFDAGRWPGRWAAVTGGGLVIAGLFVTDAPPATSYPEALTWHGQLHDVGGALTFLGLFATAWVTRRLPYRPGGLLVAVIVAAAWVAASVLAGIAFTGEPPRALPAGLAERIAFFAGVGWLVRLAFTTPQPSTGGRAAPSRPVPAK</sequence>
<proteinExistence type="predicted"/>
<keyword evidence="1" id="KW-0472">Membrane</keyword>
<feature type="transmembrane region" description="Helical" evidence="1">
    <location>
        <begin position="174"/>
        <end position="192"/>
    </location>
</feature>
<dbReference type="EMBL" id="JBHSIU010000018">
    <property type="protein sequence ID" value="MFC4999633.1"/>
    <property type="molecule type" value="Genomic_DNA"/>
</dbReference>
<accession>A0ABV9VW64</accession>
<comment type="caution">
    <text evidence="2">The sequence shown here is derived from an EMBL/GenBank/DDBJ whole genome shotgun (WGS) entry which is preliminary data.</text>
</comment>
<protein>
    <submittedName>
        <fullName evidence="2">DUF998 domain-containing protein</fullName>
    </submittedName>
</protein>
<keyword evidence="1" id="KW-0812">Transmembrane</keyword>
<evidence type="ECO:0000256" key="1">
    <source>
        <dbReference type="SAM" id="Phobius"/>
    </source>
</evidence>
<evidence type="ECO:0000313" key="2">
    <source>
        <dbReference type="EMBL" id="MFC4999633.1"/>
    </source>
</evidence>
<dbReference type="Proteomes" id="UP001595912">
    <property type="component" value="Unassembled WGS sequence"/>
</dbReference>